<name>A0A4C1VEA5_EUMVA</name>
<reference evidence="1 2" key="1">
    <citation type="journal article" date="2019" name="Commun. Biol.">
        <title>The bagworm genome reveals a unique fibroin gene that provides high tensile strength.</title>
        <authorList>
            <person name="Kono N."/>
            <person name="Nakamura H."/>
            <person name="Ohtoshi R."/>
            <person name="Tomita M."/>
            <person name="Numata K."/>
            <person name="Arakawa K."/>
        </authorList>
    </citation>
    <scope>NUCLEOTIDE SEQUENCE [LARGE SCALE GENOMIC DNA]</scope>
</reference>
<proteinExistence type="predicted"/>
<dbReference type="EMBL" id="BGZK01000324">
    <property type="protein sequence ID" value="GBP36880.1"/>
    <property type="molecule type" value="Genomic_DNA"/>
</dbReference>
<evidence type="ECO:0000313" key="1">
    <source>
        <dbReference type="EMBL" id="GBP36880.1"/>
    </source>
</evidence>
<comment type="caution">
    <text evidence="1">The sequence shown here is derived from an EMBL/GenBank/DDBJ whole genome shotgun (WGS) entry which is preliminary data.</text>
</comment>
<accession>A0A4C1VEA5</accession>
<evidence type="ECO:0000313" key="2">
    <source>
        <dbReference type="Proteomes" id="UP000299102"/>
    </source>
</evidence>
<gene>
    <name evidence="1" type="ORF">EVAR_96127_1</name>
</gene>
<organism evidence="1 2">
    <name type="scientific">Eumeta variegata</name>
    <name type="common">Bagworm moth</name>
    <name type="synonym">Eumeta japonica</name>
    <dbReference type="NCBI Taxonomy" id="151549"/>
    <lineage>
        <taxon>Eukaryota</taxon>
        <taxon>Metazoa</taxon>
        <taxon>Ecdysozoa</taxon>
        <taxon>Arthropoda</taxon>
        <taxon>Hexapoda</taxon>
        <taxon>Insecta</taxon>
        <taxon>Pterygota</taxon>
        <taxon>Neoptera</taxon>
        <taxon>Endopterygota</taxon>
        <taxon>Lepidoptera</taxon>
        <taxon>Glossata</taxon>
        <taxon>Ditrysia</taxon>
        <taxon>Tineoidea</taxon>
        <taxon>Psychidae</taxon>
        <taxon>Oiketicinae</taxon>
        <taxon>Eumeta</taxon>
    </lineage>
</organism>
<sequence length="90" mass="10017">MTFTHRNLAVRSRKNGGLGLIAWVKRKTTSSKTTPILRQRSSSLTDLGMVTQNHQTAITVPVNETSISREVMSQEDNHYIAPPPWQGAKS</sequence>
<dbReference type="OrthoDB" id="10035396at2759"/>
<protein>
    <submittedName>
        <fullName evidence="1">Uncharacterized protein</fullName>
    </submittedName>
</protein>
<dbReference type="AlphaFoldDB" id="A0A4C1VEA5"/>
<dbReference type="Proteomes" id="UP000299102">
    <property type="component" value="Unassembled WGS sequence"/>
</dbReference>
<keyword evidence="2" id="KW-1185">Reference proteome</keyword>